<dbReference type="Proteomes" id="UP000279833">
    <property type="component" value="Unassembled WGS sequence"/>
</dbReference>
<dbReference type="WBParaSite" id="SCUD_0001332801-mRNA-1">
    <property type="protein sequence ID" value="SCUD_0001332801-mRNA-1"/>
    <property type="gene ID" value="SCUD_0001332801"/>
</dbReference>
<gene>
    <name evidence="1" type="ORF">SCUD_LOCUS13325</name>
</gene>
<organism evidence="3">
    <name type="scientific">Schistosoma curassoni</name>
    <dbReference type="NCBI Taxonomy" id="6186"/>
    <lineage>
        <taxon>Eukaryota</taxon>
        <taxon>Metazoa</taxon>
        <taxon>Spiralia</taxon>
        <taxon>Lophotrochozoa</taxon>
        <taxon>Platyhelminthes</taxon>
        <taxon>Trematoda</taxon>
        <taxon>Digenea</taxon>
        <taxon>Strigeidida</taxon>
        <taxon>Schistosomatoidea</taxon>
        <taxon>Schistosomatidae</taxon>
        <taxon>Schistosoma</taxon>
    </lineage>
</organism>
<reference evidence="1 2" key="2">
    <citation type="submission" date="2018-11" db="EMBL/GenBank/DDBJ databases">
        <authorList>
            <consortium name="Pathogen Informatics"/>
        </authorList>
    </citation>
    <scope>NUCLEOTIDE SEQUENCE [LARGE SCALE GENOMIC DNA]</scope>
    <source>
        <strain evidence="1">Dakar</strain>
        <strain evidence="2">Dakar, Senegal</strain>
    </source>
</reference>
<reference evidence="3" key="1">
    <citation type="submission" date="2016-06" db="UniProtKB">
        <authorList>
            <consortium name="WormBaseParasite"/>
        </authorList>
    </citation>
    <scope>IDENTIFICATION</scope>
</reference>
<evidence type="ECO:0000313" key="3">
    <source>
        <dbReference type="WBParaSite" id="SCUD_0001332801-mRNA-1"/>
    </source>
</evidence>
<proteinExistence type="predicted"/>
<protein>
    <submittedName>
        <fullName evidence="1 3">Uncharacterized protein</fullName>
    </submittedName>
</protein>
<dbReference type="AlphaFoldDB" id="A0A183KE82"/>
<sequence>MILNVVCQLYDYVIKTFVPSHDYYNELIELMVLYQVKIDFFLLYEKMHFLNPFV</sequence>
<evidence type="ECO:0000313" key="2">
    <source>
        <dbReference type="Proteomes" id="UP000279833"/>
    </source>
</evidence>
<accession>A0A183KE82</accession>
<name>A0A183KE82_9TREM</name>
<keyword evidence="2" id="KW-1185">Reference proteome</keyword>
<dbReference type="EMBL" id="UZAK01035786">
    <property type="protein sequence ID" value="VDP52220.1"/>
    <property type="molecule type" value="Genomic_DNA"/>
</dbReference>
<evidence type="ECO:0000313" key="1">
    <source>
        <dbReference type="EMBL" id="VDP52220.1"/>
    </source>
</evidence>